<sequence>MKALLVIMYYLLIVRSEQNVASSSNHERFSRMIFPLTAYGLSIHFDHALSVVKPQQIRKSYIIFIVCCF</sequence>
<evidence type="ECO:0008006" key="3">
    <source>
        <dbReference type="Google" id="ProtNLM"/>
    </source>
</evidence>
<keyword evidence="1" id="KW-0732">Signal</keyword>
<reference evidence="2" key="1">
    <citation type="submission" date="2014-11" db="EMBL/GenBank/DDBJ databases">
        <authorList>
            <person name="Amaro Gonzalez C."/>
        </authorList>
    </citation>
    <scope>NUCLEOTIDE SEQUENCE</scope>
</reference>
<protein>
    <recommendedName>
        <fullName evidence="3">Secreted protein</fullName>
    </recommendedName>
</protein>
<name>A0A0E9WUM5_ANGAN</name>
<accession>A0A0E9WUM5</accession>
<reference evidence="2" key="2">
    <citation type="journal article" date="2015" name="Fish Shellfish Immunol.">
        <title>Early steps in the European eel (Anguilla anguilla)-Vibrio vulnificus interaction in the gills: Role of the RtxA13 toxin.</title>
        <authorList>
            <person name="Callol A."/>
            <person name="Pajuelo D."/>
            <person name="Ebbesson L."/>
            <person name="Teles M."/>
            <person name="MacKenzie S."/>
            <person name="Amaro C."/>
        </authorList>
    </citation>
    <scope>NUCLEOTIDE SEQUENCE</scope>
</reference>
<feature type="signal peptide" evidence="1">
    <location>
        <begin position="1"/>
        <end position="16"/>
    </location>
</feature>
<dbReference type="AlphaFoldDB" id="A0A0E9WUM5"/>
<evidence type="ECO:0000256" key="1">
    <source>
        <dbReference type="SAM" id="SignalP"/>
    </source>
</evidence>
<dbReference type="EMBL" id="GBXM01015364">
    <property type="protein sequence ID" value="JAH93213.1"/>
    <property type="molecule type" value="Transcribed_RNA"/>
</dbReference>
<evidence type="ECO:0000313" key="2">
    <source>
        <dbReference type="EMBL" id="JAH93213.1"/>
    </source>
</evidence>
<proteinExistence type="predicted"/>
<organism evidence="2">
    <name type="scientific">Anguilla anguilla</name>
    <name type="common">European freshwater eel</name>
    <name type="synonym">Muraena anguilla</name>
    <dbReference type="NCBI Taxonomy" id="7936"/>
    <lineage>
        <taxon>Eukaryota</taxon>
        <taxon>Metazoa</taxon>
        <taxon>Chordata</taxon>
        <taxon>Craniata</taxon>
        <taxon>Vertebrata</taxon>
        <taxon>Euteleostomi</taxon>
        <taxon>Actinopterygii</taxon>
        <taxon>Neopterygii</taxon>
        <taxon>Teleostei</taxon>
        <taxon>Anguilliformes</taxon>
        <taxon>Anguillidae</taxon>
        <taxon>Anguilla</taxon>
    </lineage>
</organism>
<feature type="chain" id="PRO_5002434793" description="Secreted protein" evidence="1">
    <location>
        <begin position="17"/>
        <end position="69"/>
    </location>
</feature>